<dbReference type="GeneID" id="95575618"/>
<dbReference type="Proteomes" id="UP001057738">
    <property type="component" value="Chromosome"/>
</dbReference>
<keyword evidence="2" id="KW-1185">Reference proteome</keyword>
<sequence length="191" mass="21304">MQTRSTDAATWEAALLRLLEEVFTLARSGPRLHEDWAEDVCAVMERSVADPRGWAGRESDAFDVGWESGYPFYPFRALTAEDLHAGLRPITAGAAVELLASLAQEWFFESNPVRLREDRDEVLADARIVLDRFGPDAAFWTSSRLARTSDAPDFLAQDLRSGHPFTDYMMDLGLIAASADEVGVFWSFNAL</sequence>
<organism evidence="1 2">
    <name type="scientific">Streptomyces yangpuensis</name>
    <dbReference type="NCBI Taxonomy" id="1648182"/>
    <lineage>
        <taxon>Bacteria</taxon>
        <taxon>Bacillati</taxon>
        <taxon>Actinomycetota</taxon>
        <taxon>Actinomycetes</taxon>
        <taxon>Kitasatosporales</taxon>
        <taxon>Streptomycetaceae</taxon>
        <taxon>Streptomyces</taxon>
    </lineage>
</organism>
<name>A0ABY5Q0D5_9ACTN</name>
<protein>
    <submittedName>
        <fullName evidence="1">Uncharacterized protein</fullName>
    </submittedName>
</protein>
<proteinExistence type="predicted"/>
<reference evidence="1" key="1">
    <citation type="submission" date="2022-08" db="EMBL/GenBank/DDBJ databases">
        <authorList>
            <person name="Tian L."/>
        </authorList>
    </citation>
    <scope>NUCLEOTIDE SEQUENCE</scope>
    <source>
        <strain evidence="1">CM253</strain>
    </source>
</reference>
<gene>
    <name evidence="1" type="ORF">NRK68_19185</name>
</gene>
<evidence type="ECO:0000313" key="1">
    <source>
        <dbReference type="EMBL" id="UUY49143.1"/>
    </source>
</evidence>
<evidence type="ECO:0000313" key="2">
    <source>
        <dbReference type="Proteomes" id="UP001057738"/>
    </source>
</evidence>
<dbReference type="RefSeq" id="WP_183067073.1">
    <property type="nucleotide sequence ID" value="NZ_CP102514.1"/>
</dbReference>
<dbReference type="EMBL" id="CP102514">
    <property type="protein sequence ID" value="UUY49143.1"/>
    <property type="molecule type" value="Genomic_DNA"/>
</dbReference>
<accession>A0ABY5Q0D5</accession>